<dbReference type="GO" id="GO:0005886">
    <property type="term" value="C:plasma membrane"/>
    <property type="evidence" value="ECO:0007669"/>
    <property type="project" value="UniProtKB-SubCell"/>
</dbReference>
<keyword evidence="10" id="KW-1185">Reference proteome</keyword>
<dbReference type="Pfam" id="PF00528">
    <property type="entry name" value="BPD_transp_1"/>
    <property type="match status" value="1"/>
</dbReference>
<feature type="transmembrane region" description="Helical" evidence="7">
    <location>
        <begin position="204"/>
        <end position="227"/>
    </location>
</feature>
<name>A0A318M6P4_9PSEU</name>
<feature type="transmembrane region" description="Helical" evidence="7">
    <location>
        <begin position="142"/>
        <end position="162"/>
    </location>
</feature>
<keyword evidence="3" id="KW-1003">Cell membrane</keyword>
<evidence type="ECO:0000259" key="8">
    <source>
        <dbReference type="PROSITE" id="PS50928"/>
    </source>
</evidence>
<sequence>MKARSSVVPSYVRPTPRRVAGLPSPAWTVVLVAGLVVAIELYARSGAVSRLDLIPVSEMVSRSVELLGDRDFVVGALLRSVLLICASFTASAVAGVAVAYVMARSRWVHRAVKPYVNVFYALPIFALYPVMVVMFGTGVVPIILLATLFSVVIVISNALVGFESAPPIVTKLALSLEMSRSQQLRKILLPSALPDILAGLKLGLAYAIIAVLATEFILATTGLGQVVNRAYNNFNTVDMYAGIVFVSVFALLANLALGAALNAFDWRRR</sequence>
<dbReference type="InterPro" id="IPR035906">
    <property type="entry name" value="MetI-like_sf"/>
</dbReference>
<dbReference type="PANTHER" id="PTHR30151:SF0">
    <property type="entry name" value="ABC TRANSPORTER PERMEASE PROTEIN MJ0413-RELATED"/>
    <property type="match status" value="1"/>
</dbReference>
<evidence type="ECO:0000256" key="3">
    <source>
        <dbReference type="ARBA" id="ARBA00022475"/>
    </source>
</evidence>
<evidence type="ECO:0000256" key="1">
    <source>
        <dbReference type="ARBA" id="ARBA00004651"/>
    </source>
</evidence>
<comment type="caution">
    <text evidence="9">The sequence shown here is derived from an EMBL/GenBank/DDBJ whole genome shotgun (WGS) entry which is preliminary data.</text>
</comment>
<feature type="transmembrane region" description="Helical" evidence="7">
    <location>
        <begin position="21"/>
        <end position="43"/>
    </location>
</feature>
<evidence type="ECO:0000256" key="5">
    <source>
        <dbReference type="ARBA" id="ARBA00022989"/>
    </source>
</evidence>
<evidence type="ECO:0000256" key="6">
    <source>
        <dbReference type="ARBA" id="ARBA00023136"/>
    </source>
</evidence>
<organism evidence="9 10">
    <name type="scientific">Prauserella flavalba</name>
    <dbReference type="NCBI Taxonomy" id="1477506"/>
    <lineage>
        <taxon>Bacteria</taxon>
        <taxon>Bacillati</taxon>
        <taxon>Actinomycetota</taxon>
        <taxon>Actinomycetes</taxon>
        <taxon>Pseudonocardiales</taxon>
        <taxon>Pseudonocardiaceae</taxon>
        <taxon>Prauserella</taxon>
    </lineage>
</organism>
<keyword evidence="6 7" id="KW-0472">Membrane</keyword>
<dbReference type="CDD" id="cd06261">
    <property type="entry name" value="TM_PBP2"/>
    <property type="match status" value="1"/>
</dbReference>
<dbReference type="Proteomes" id="UP000247892">
    <property type="component" value="Unassembled WGS sequence"/>
</dbReference>
<dbReference type="PANTHER" id="PTHR30151">
    <property type="entry name" value="ALKANE SULFONATE ABC TRANSPORTER-RELATED, MEMBRANE SUBUNIT"/>
    <property type="match status" value="1"/>
</dbReference>
<keyword evidence="5 7" id="KW-1133">Transmembrane helix</keyword>
<dbReference type="RefSeq" id="WP_110339605.1">
    <property type="nucleotide sequence ID" value="NZ_MASU01000008.1"/>
</dbReference>
<dbReference type="GO" id="GO:0055085">
    <property type="term" value="P:transmembrane transport"/>
    <property type="evidence" value="ECO:0007669"/>
    <property type="project" value="InterPro"/>
</dbReference>
<protein>
    <submittedName>
        <fullName evidence="9">Nitrate ABC transporter permease</fullName>
    </submittedName>
</protein>
<dbReference type="EMBL" id="MASU01000008">
    <property type="protein sequence ID" value="PXY29766.1"/>
    <property type="molecule type" value="Genomic_DNA"/>
</dbReference>
<feature type="transmembrane region" description="Helical" evidence="7">
    <location>
        <begin position="81"/>
        <end position="103"/>
    </location>
</feature>
<gene>
    <name evidence="9" type="ORF">BA062_21585</name>
</gene>
<comment type="similarity">
    <text evidence="7">Belongs to the binding-protein-dependent transport system permease family.</text>
</comment>
<reference evidence="9 10" key="1">
    <citation type="submission" date="2016-07" db="EMBL/GenBank/DDBJ databases">
        <title>Draft genome sequence of Prauserella sp. YIM 121212, isolated from alkaline soil.</title>
        <authorList>
            <person name="Ruckert C."/>
            <person name="Albersmeier A."/>
            <person name="Jiang C.-L."/>
            <person name="Jiang Y."/>
            <person name="Kalinowski J."/>
            <person name="Schneider O."/>
            <person name="Winkler A."/>
            <person name="Zotchev S.B."/>
        </authorList>
    </citation>
    <scope>NUCLEOTIDE SEQUENCE [LARGE SCALE GENOMIC DNA]</scope>
    <source>
        <strain evidence="9 10">YIM 121212</strain>
    </source>
</reference>
<evidence type="ECO:0000256" key="4">
    <source>
        <dbReference type="ARBA" id="ARBA00022692"/>
    </source>
</evidence>
<evidence type="ECO:0000313" key="9">
    <source>
        <dbReference type="EMBL" id="PXY29766.1"/>
    </source>
</evidence>
<keyword evidence="4 7" id="KW-0812">Transmembrane</keyword>
<feature type="domain" description="ABC transmembrane type-1" evidence="8">
    <location>
        <begin position="77"/>
        <end position="261"/>
    </location>
</feature>
<evidence type="ECO:0000313" key="10">
    <source>
        <dbReference type="Proteomes" id="UP000247892"/>
    </source>
</evidence>
<feature type="transmembrane region" description="Helical" evidence="7">
    <location>
        <begin position="115"/>
        <end position="136"/>
    </location>
</feature>
<evidence type="ECO:0000256" key="2">
    <source>
        <dbReference type="ARBA" id="ARBA00022448"/>
    </source>
</evidence>
<evidence type="ECO:0000256" key="7">
    <source>
        <dbReference type="RuleBase" id="RU363032"/>
    </source>
</evidence>
<dbReference type="Gene3D" id="1.10.3720.10">
    <property type="entry name" value="MetI-like"/>
    <property type="match status" value="1"/>
</dbReference>
<proteinExistence type="inferred from homology"/>
<feature type="transmembrane region" description="Helical" evidence="7">
    <location>
        <begin position="239"/>
        <end position="264"/>
    </location>
</feature>
<dbReference type="OrthoDB" id="3173654at2"/>
<dbReference type="SUPFAM" id="SSF161098">
    <property type="entry name" value="MetI-like"/>
    <property type="match status" value="1"/>
</dbReference>
<dbReference type="InterPro" id="IPR000515">
    <property type="entry name" value="MetI-like"/>
</dbReference>
<accession>A0A318M6P4</accession>
<dbReference type="PROSITE" id="PS50928">
    <property type="entry name" value="ABC_TM1"/>
    <property type="match status" value="1"/>
</dbReference>
<comment type="subcellular location">
    <subcellularLocation>
        <location evidence="1 7">Cell membrane</location>
        <topology evidence="1 7">Multi-pass membrane protein</topology>
    </subcellularLocation>
</comment>
<dbReference type="AlphaFoldDB" id="A0A318M6P4"/>
<keyword evidence="2 7" id="KW-0813">Transport</keyword>